<feature type="compositionally biased region" description="Polar residues" evidence="2">
    <location>
        <begin position="782"/>
        <end position="793"/>
    </location>
</feature>
<evidence type="ECO:0000313" key="3">
    <source>
        <dbReference type="EMBL" id="OAL35649.1"/>
    </source>
</evidence>
<dbReference type="OrthoDB" id="5945798at2759"/>
<dbReference type="RefSeq" id="XP_022500661.1">
    <property type="nucleotide sequence ID" value="XM_022643324.1"/>
</dbReference>
<evidence type="ECO:0000256" key="1">
    <source>
        <dbReference type="SAM" id="Coils"/>
    </source>
</evidence>
<feature type="compositionally biased region" description="Basic and acidic residues" evidence="2">
    <location>
        <begin position="702"/>
        <end position="716"/>
    </location>
</feature>
<name>A0A178D0P6_9EURO</name>
<feature type="region of interest" description="Disordered" evidence="2">
    <location>
        <begin position="592"/>
        <end position="756"/>
    </location>
</feature>
<feature type="compositionally biased region" description="Polar residues" evidence="2">
    <location>
        <begin position="688"/>
        <end position="699"/>
    </location>
</feature>
<keyword evidence="1" id="KW-0175">Coiled coil</keyword>
<feature type="region of interest" description="Disordered" evidence="2">
    <location>
        <begin position="237"/>
        <end position="444"/>
    </location>
</feature>
<feature type="region of interest" description="Disordered" evidence="2">
    <location>
        <begin position="103"/>
        <end position="143"/>
    </location>
</feature>
<evidence type="ECO:0000256" key="2">
    <source>
        <dbReference type="SAM" id="MobiDB-lite"/>
    </source>
</evidence>
<feature type="compositionally biased region" description="Low complexity" evidence="2">
    <location>
        <begin position="252"/>
        <end position="266"/>
    </location>
</feature>
<dbReference type="AlphaFoldDB" id="A0A178D0P6"/>
<feature type="compositionally biased region" description="Low complexity" evidence="2">
    <location>
        <begin position="429"/>
        <end position="443"/>
    </location>
</feature>
<feature type="compositionally biased region" description="Low complexity" evidence="2">
    <location>
        <begin position="871"/>
        <end position="889"/>
    </location>
</feature>
<proteinExistence type="predicted"/>
<feature type="compositionally biased region" description="Polar residues" evidence="2">
    <location>
        <begin position="651"/>
        <end position="673"/>
    </location>
</feature>
<organism evidence="3 4">
    <name type="scientific">Fonsecaea nubica</name>
    <dbReference type="NCBI Taxonomy" id="856822"/>
    <lineage>
        <taxon>Eukaryota</taxon>
        <taxon>Fungi</taxon>
        <taxon>Dikarya</taxon>
        <taxon>Ascomycota</taxon>
        <taxon>Pezizomycotina</taxon>
        <taxon>Eurotiomycetes</taxon>
        <taxon>Chaetothyriomycetidae</taxon>
        <taxon>Chaetothyriales</taxon>
        <taxon>Herpotrichiellaceae</taxon>
        <taxon>Fonsecaea</taxon>
    </lineage>
</organism>
<sequence length="994" mass="109216">MEIVVSRDLGTVSLNKGGTSMCVSKLSTAARTVALDFELESEGWAWSTEGELPFMYNSSEALANALLMCTGKDPSLTQQPAVEVSPPRHSAFDDLYEFYDPERTPVPQRQQQIPTPISQRRPHSTQSSGARSLRRTPRLQERRATAQFPLRARRSQALSATPPVYFDESGSTTPSFFQQLVSDDSYRPRRTLQISRHTHDAILFALEAIRRGDGVHAQPLTADTLEEEARMSDLIRGTAPGTAAVSSRTQNGGATRAAAAAGTGPTPTEPPRYRTPTDVMRERRAREARRAEEAAARLRQEEDARRLQEEQVVGVGEDTTRRTTTRPSAQPPQTYNIGGAVPQPAGPTTRRQENIQPTQPSASRTTGRAPETTAREPRVSASTQRNRTEAYEQLSIPATATAKPPEQIPRPTQPPQPQSRTQAVPPFGSQPVQQPVAQPSTAARSRFPNAFERWEDLSARWEGIVSSFIHRMENNADELAGKPLDRQMARQIDDLSRAGANLFHAVVELQRLRASSERKFQRWFFETRHEHEQAQERQAELERQLRAEKEARTLSSTSIEQVRAEKTRAEELVKEMRRELQISKEEARRAWEELGRREQEERERTSALRSGEPTLIGGVQVVPMQGLPSRQTSTAQRPQTRDGPTGGAGPTTMSGQQPQQRPASRQTTTTSLDSPGEEGRQFTYRPDTGNSSTMTDPFTESSRQREQQGQQRHEPDTQFYTSPQPTQPPTSGAAIAAARAAAIGGQSPARMPGESRYYPVATSDAQMSGALPAPVRQGTGGTEQSYIPSNASLAPSEEEYHINPDGSYTRDSQGRRIPYRQPIGAGTSGLTGEISEEEGEIPEEMSEDDDDDHAADIERERMYAAQYRQLQPSQQPPTTTSGLPRTTTTALPPIPQGRTLDATSSPYEGQAYEIDVPPAVTQAMTSWESVQTRSHHHPTRLSDIIEEQTARTSPSRTSYVSGSGVFPGDLGPGTGTAGTGAGNGNGTGSASNRR</sequence>
<feature type="compositionally biased region" description="Polar residues" evidence="2">
    <location>
        <begin position="950"/>
        <end position="961"/>
    </location>
</feature>
<feature type="compositionally biased region" description="Basic and acidic residues" evidence="2">
    <location>
        <begin position="279"/>
        <end position="309"/>
    </location>
</feature>
<feature type="compositionally biased region" description="Gly residues" evidence="2">
    <location>
        <begin position="970"/>
        <end position="987"/>
    </location>
</feature>
<protein>
    <submittedName>
        <fullName evidence="3">Uncharacterized protein</fullName>
    </submittedName>
</protein>
<dbReference type="Proteomes" id="UP000185904">
    <property type="component" value="Unassembled WGS sequence"/>
</dbReference>
<feature type="compositionally biased region" description="Polar residues" evidence="2">
    <location>
        <begin position="354"/>
        <end position="366"/>
    </location>
</feature>
<feature type="region of interest" description="Disordered" evidence="2">
    <location>
        <begin position="925"/>
        <end position="994"/>
    </location>
</feature>
<feature type="compositionally biased region" description="Acidic residues" evidence="2">
    <location>
        <begin position="834"/>
        <end position="853"/>
    </location>
</feature>
<feature type="compositionally biased region" description="Basic and acidic residues" evidence="2">
    <location>
        <begin position="592"/>
        <end position="606"/>
    </location>
</feature>
<feature type="compositionally biased region" description="Polar residues" evidence="2">
    <location>
        <begin position="325"/>
        <end position="336"/>
    </location>
</feature>
<keyword evidence="4" id="KW-1185">Reference proteome</keyword>
<feature type="region of interest" description="Disordered" evidence="2">
    <location>
        <begin position="770"/>
        <end position="911"/>
    </location>
</feature>
<evidence type="ECO:0000313" key="4">
    <source>
        <dbReference type="Proteomes" id="UP000185904"/>
    </source>
</evidence>
<dbReference type="GeneID" id="34588447"/>
<feature type="compositionally biased region" description="Polar residues" evidence="2">
    <location>
        <begin position="628"/>
        <end position="638"/>
    </location>
</feature>
<gene>
    <name evidence="3" type="ORF">AYO20_05030</name>
</gene>
<dbReference type="EMBL" id="LVCJ01000028">
    <property type="protein sequence ID" value="OAL35649.1"/>
    <property type="molecule type" value="Genomic_DNA"/>
</dbReference>
<comment type="caution">
    <text evidence="3">The sequence shown here is derived from an EMBL/GenBank/DDBJ whole genome shotgun (WGS) entry which is preliminary data.</text>
</comment>
<feature type="compositionally biased region" description="Pro residues" evidence="2">
    <location>
        <begin position="406"/>
        <end position="417"/>
    </location>
</feature>
<feature type="compositionally biased region" description="Polar residues" evidence="2">
    <location>
        <begin position="107"/>
        <end position="130"/>
    </location>
</feature>
<feature type="compositionally biased region" description="Low complexity" evidence="2">
    <location>
        <begin position="721"/>
        <end position="745"/>
    </location>
</feature>
<reference evidence="3 4" key="1">
    <citation type="submission" date="2016-03" db="EMBL/GenBank/DDBJ databases">
        <title>The draft genome sequence of Fonsecaea nubica causative agent of cutaneous subcutaneous infection in human host.</title>
        <authorList>
            <person name="Costa F."/>
            <person name="Sybren D.H."/>
            <person name="Raittz R.T."/>
            <person name="Weiss V.A."/>
            <person name="Leao A.C."/>
            <person name="Gomes R."/>
            <person name="De Souza E.M."/>
            <person name="Pedrosa F.O."/>
            <person name="Steffens M.B."/>
            <person name="Bombassaro A."/>
            <person name="Tadra-Sfeir M.Z."/>
            <person name="Moreno L.F."/>
            <person name="Najafzadeh M.J."/>
            <person name="Felipe M.S."/>
            <person name="Teixeira M."/>
            <person name="Sun J."/>
            <person name="Xi L."/>
            <person name="Castro M.A."/>
            <person name="Vicente V.A."/>
        </authorList>
    </citation>
    <scope>NUCLEOTIDE SEQUENCE [LARGE SCALE GENOMIC DNA]</scope>
    <source>
        <strain evidence="3 4">CBS 269.64</strain>
    </source>
</reference>
<accession>A0A178D0P6</accession>
<feature type="coiled-coil region" evidence="1">
    <location>
        <begin position="524"/>
        <end position="586"/>
    </location>
</feature>